<dbReference type="HOGENOM" id="CLU_006909_1_0_6"/>
<dbReference type="eggNOG" id="COG2072">
    <property type="taxonomic scope" value="Bacteria"/>
</dbReference>
<dbReference type="PRINTS" id="PR00368">
    <property type="entry name" value="FADPNR"/>
</dbReference>
<dbReference type="InterPro" id="IPR050982">
    <property type="entry name" value="Auxin_biosynth/cation_transpt"/>
</dbReference>
<dbReference type="OrthoDB" id="9773233at2"/>
<dbReference type="SUPFAM" id="SSF51905">
    <property type="entry name" value="FAD/NAD(P)-binding domain"/>
    <property type="match status" value="1"/>
</dbReference>
<dbReference type="GO" id="GO:0004497">
    <property type="term" value="F:monooxygenase activity"/>
    <property type="evidence" value="ECO:0007669"/>
    <property type="project" value="TreeGrafter"/>
</dbReference>
<sequence length="353" mass="39075">MLLIDVVVIGAGQNGLFMAKRLQEQGVNYLVLERSTVGQVWDNRLEGMKLFTSRQFCQLPGLAFPGDQWGYPSIIEMADYLRRYAATFELNIRSQTSVVSMKKVDEIFHIRTGDGLLLSTKAVINATGANQSPFIPKLADGLSNSVTQYSSSLKSLAEIKSNTKVLVVGDGATGRQIAGGLASRCKVTLSQGRKRTFPPNKVLGRDIFWWLKLLGVLFASRSSKVARIIQKRNPVPCGEFNNAGLRILGVTLKGRLIRATDRRVYFNDGRLDGVDVVIWTVGYRDKTDWLMIPGCVDEQGFVQEQGCTPEPGLFVIGRKWLSCRASELILGVEKDVNSVVSLVEAFIKQRNSL</sequence>
<dbReference type="InterPro" id="IPR036188">
    <property type="entry name" value="FAD/NAD-bd_sf"/>
</dbReference>
<dbReference type="Pfam" id="PF13738">
    <property type="entry name" value="Pyr_redox_3"/>
    <property type="match status" value="1"/>
</dbReference>
<accession>B8CH98</accession>
<dbReference type="GO" id="GO:0050660">
    <property type="term" value="F:flavin adenine dinucleotide binding"/>
    <property type="evidence" value="ECO:0007669"/>
    <property type="project" value="TreeGrafter"/>
</dbReference>
<dbReference type="PANTHER" id="PTHR43539:SF78">
    <property type="entry name" value="FLAVIN-CONTAINING MONOOXYGENASE"/>
    <property type="match status" value="1"/>
</dbReference>
<dbReference type="EMBL" id="CP000472">
    <property type="protein sequence ID" value="ACJ26890.1"/>
    <property type="molecule type" value="Genomic_DNA"/>
</dbReference>
<dbReference type="PANTHER" id="PTHR43539">
    <property type="entry name" value="FLAVIN-BINDING MONOOXYGENASE-LIKE PROTEIN (AFU_ORTHOLOGUE AFUA_4G09220)"/>
    <property type="match status" value="1"/>
</dbReference>
<evidence type="ECO:0000256" key="1">
    <source>
        <dbReference type="ARBA" id="ARBA00023002"/>
    </source>
</evidence>
<reference evidence="2 3" key="1">
    <citation type="journal article" date="2008" name="PLoS ONE">
        <title>Environmental adaptation: genomic analysis of the piezotolerant and psychrotolerant deep-sea iron reducing bacterium Shewanella piezotolerans WP3.</title>
        <authorList>
            <person name="Wang F."/>
            <person name="Wang J."/>
            <person name="Jian H."/>
            <person name="Zhang B."/>
            <person name="Li S."/>
            <person name="Wang F."/>
            <person name="Zeng X."/>
            <person name="Gao L."/>
            <person name="Bartlett D.H."/>
            <person name="Yu J."/>
            <person name="Hu S."/>
            <person name="Xiao X."/>
        </authorList>
    </citation>
    <scope>NUCLEOTIDE SEQUENCE [LARGE SCALE GENOMIC DNA]</scope>
    <source>
        <strain evidence="3">WP3 / JCM 13877</strain>
    </source>
</reference>
<dbReference type="RefSeq" id="WP_020910274.1">
    <property type="nucleotide sequence ID" value="NC_011566.1"/>
</dbReference>
<dbReference type="STRING" id="225849.swp_0042"/>
<evidence type="ECO:0000313" key="2">
    <source>
        <dbReference type="EMBL" id="ACJ26890.1"/>
    </source>
</evidence>
<dbReference type="AlphaFoldDB" id="B8CH98"/>
<name>B8CH98_SHEPW</name>
<protein>
    <submittedName>
        <fullName evidence="2">Potassium transport system, Trk family</fullName>
    </submittedName>
</protein>
<evidence type="ECO:0000313" key="3">
    <source>
        <dbReference type="Proteomes" id="UP000000753"/>
    </source>
</evidence>
<organism evidence="2 3">
    <name type="scientific">Shewanella piezotolerans (strain WP3 / JCM 13877)</name>
    <dbReference type="NCBI Taxonomy" id="225849"/>
    <lineage>
        <taxon>Bacteria</taxon>
        <taxon>Pseudomonadati</taxon>
        <taxon>Pseudomonadota</taxon>
        <taxon>Gammaproteobacteria</taxon>
        <taxon>Alteromonadales</taxon>
        <taxon>Shewanellaceae</taxon>
        <taxon>Shewanella</taxon>
    </lineage>
</organism>
<dbReference type="Proteomes" id="UP000000753">
    <property type="component" value="Chromosome"/>
</dbReference>
<proteinExistence type="predicted"/>
<dbReference type="KEGG" id="swp:swp_0042"/>
<gene>
    <name evidence="2" type="ordered locus">swp_0042</name>
</gene>
<dbReference type="PRINTS" id="PR00411">
    <property type="entry name" value="PNDRDTASEI"/>
</dbReference>
<keyword evidence="3" id="KW-1185">Reference proteome</keyword>
<dbReference type="Gene3D" id="3.50.50.60">
    <property type="entry name" value="FAD/NAD(P)-binding domain"/>
    <property type="match status" value="1"/>
</dbReference>
<keyword evidence="1" id="KW-0560">Oxidoreductase</keyword>